<dbReference type="PANTHER" id="PTHR34069">
    <property type="entry name" value="3-OXOACYL-[ACYL-CARRIER-PROTEIN] SYNTHASE 3"/>
    <property type="match status" value="1"/>
</dbReference>
<feature type="domain" description="Beta-ketoacyl-[acyl-carrier-protein] synthase III C-terminal" evidence="3">
    <location>
        <begin position="229"/>
        <end position="317"/>
    </location>
</feature>
<dbReference type="GO" id="GO:0006633">
    <property type="term" value="P:fatty acid biosynthetic process"/>
    <property type="evidence" value="ECO:0007669"/>
    <property type="project" value="InterPro"/>
</dbReference>
<dbReference type="CDD" id="cd00830">
    <property type="entry name" value="KAS_III"/>
    <property type="match status" value="1"/>
</dbReference>
<dbReference type="NCBIfam" id="NF006829">
    <property type="entry name" value="PRK09352.1"/>
    <property type="match status" value="1"/>
</dbReference>
<comment type="caution">
    <text evidence="5">The sequence shown here is derived from an EMBL/GenBank/DDBJ whole genome shotgun (WGS) entry which is preliminary data.</text>
</comment>
<dbReference type="EMBL" id="DTPE01000174">
    <property type="protein sequence ID" value="HGE75282.1"/>
    <property type="molecule type" value="Genomic_DNA"/>
</dbReference>
<evidence type="ECO:0000256" key="2">
    <source>
        <dbReference type="ARBA" id="ARBA00023315"/>
    </source>
</evidence>
<name>A0A7V3REW7_9BACT</name>
<feature type="domain" description="Beta-ketoacyl-[acyl-carrier-protein] synthase III N-terminal" evidence="4">
    <location>
        <begin position="115"/>
        <end position="186"/>
    </location>
</feature>
<evidence type="ECO:0000259" key="3">
    <source>
        <dbReference type="Pfam" id="PF08541"/>
    </source>
</evidence>
<dbReference type="AlphaFoldDB" id="A0A7V3REW7"/>
<dbReference type="PANTHER" id="PTHR34069:SF2">
    <property type="entry name" value="BETA-KETOACYL-[ACYL-CARRIER-PROTEIN] SYNTHASE III"/>
    <property type="match status" value="1"/>
</dbReference>
<dbReference type="Gene3D" id="3.40.47.10">
    <property type="match status" value="1"/>
</dbReference>
<dbReference type="GO" id="GO:0044550">
    <property type="term" value="P:secondary metabolite biosynthetic process"/>
    <property type="evidence" value="ECO:0007669"/>
    <property type="project" value="TreeGrafter"/>
</dbReference>
<evidence type="ECO:0000256" key="1">
    <source>
        <dbReference type="ARBA" id="ARBA00022679"/>
    </source>
</evidence>
<keyword evidence="1" id="KW-0808">Transferase</keyword>
<evidence type="ECO:0000259" key="4">
    <source>
        <dbReference type="Pfam" id="PF08545"/>
    </source>
</evidence>
<proteinExistence type="predicted"/>
<evidence type="ECO:0000313" key="5">
    <source>
        <dbReference type="EMBL" id="HGE75282.1"/>
    </source>
</evidence>
<dbReference type="InterPro" id="IPR016039">
    <property type="entry name" value="Thiolase-like"/>
</dbReference>
<dbReference type="Pfam" id="PF08545">
    <property type="entry name" value="ACP_syn_III"/>
    <property type="match status" value="1"/>
</dbReference>
<dbReference type="GO" id="GO:0004315">
    <property type="term" value="F:3-oxoacyl-[acyl-carrier-protein] synthase activity"/>
    <property type="evidence" value="ECO:0007669"/>
    <property type="project" value="InterPro"/>
</dbReference>
<organism evidence="5">
    <name type="scientific">Mesoaciditoga lauensis</name>
    <dbReference type="NCBI Taxonomy" id="1495039"/>
    <lineage>
        <taxon>Bacteria</taxon>
        <taxon>Thermotogati</taxon>
        <taxon>Thermotogota</taxon>
        <taxon>Thermotogae</taxon>
        <taxon>Mesoaciditogales</taxon>
        <taxon>Mesoaciditogaceae</taxon>
        <taxon>Mesoaciditoga</taxon>
    </lineage>
</organism>
<reference evidence="5" key="1">
    <citation type="journal article" date="2020" name="mSystems">
        <title>Genome- and Community-Level Interaction Insights into Carbon Utilization and Element Cycling Functions of Hydrothermarchaeota in Hydrothermal Sediment.</title>
        <authorList>
            <person name="Zhou Z."/>
            <person name="Liu Y."/>
            <person name="Xu W."/>
            <person name="Pan J."/>
            <person name="Luo Z.H."/>
            <person name="Li M."/>
        </authorList>
    </citation>
    <scope>NUCLEOTIDE SEQUENCE [LARGE SCALE GENOMIC DNA]</scope>
    <source>
        <strain evidence="5">SpSt-966</strain>
    </source>
</reference>
<gene>
    <name evidence="5" type="ORF">ENX73_04070</name>
</gene>
<dbReference type="InterPro" id="IPR013747">
    <property type="entry name" value="ACP_syn_III_C"/>
</dbReference>
<sequence>MRKSDTFVGDGKVIFSKILCVGGYLPPHTVDNSEIEENFGLKDWIFERTGIKKRHIADESAVEMGIKALEDALKSSKLPNKDIDYLIVASNSNDLLIPGMAGQIQKAFGGKMGGIDMQAGCSGFIQAMEIADSMIRSESFSNIAIIGTERLSQIVDFKDPVVGPLFGDGAGAIVMGRTDEAGLIASYSRIQGEGYESLVQKRGKKLEMDGKAVFRFAVEAMIEGIKEVLNRAKMKIEDIDLIVPHQSNVRIIYKVAERLNVPVNKFQISIEDHANTAAASIALALKDAIDSKRVKDSNVVLTVGYGAGLGIAANIFKL</sequence>
<dbReference type="Pfam" id="PF08541">
    <property type="entry name" value="ACP_syn_III_C"/>
    <property type="match status" value="1"/>
</dbReference>
<accession>A0A7V3REW7</accession>
<keyword evidence="2" id="KW-0012">Acyltransferase</keyword>
<dbReference type="SUPFAM" id="SSF53901">
    <property type="entry name" value="Thiolase-like"/>
    <property type="match status" value="1"/>
</dbReference>
<dbReference type="InterPro" id="IPR013751">
    <property type="entry name" value="ACP_syn_III_N"/>
</dbReference>
<protein>
    <submittedName>
        <fullName evidence="5">Ketoacyl-ACP synthase III</fullName>
    </submittedName>
</protein>